<dbReference type="OrthoDB" id="9021885at2"/>
<feature type="compositionally biased region" description="Basic and acidic residues" evidence="1">
    <location>
        <begin position="1"/>
        <end position="47"/>
    </location>
</feature>
<proteinExistence type="predicted"/>
<name>A0A1H7RZN4_9BURK</name>
<evidence type="ECO:0000313" key="3">
    <source>
        <dbReference type="Proteomes" id="UP000199120"/>
    </source>
</evidence>
<dbReference type="Proteomes" id="UP000199120">
    <property type="component" value="Unassembled WGS sequence"/>
</dbReference>
<accession>A0A1H7RZN4</accession>
<reference evidence="3" key="1">
    <citation type="submission" date="2016-10" db="EMBL/GenBank/DDBJ databases">
        <authorList>
            <person name="Varghese N."/>
            <person name="Submissions S."/>
        </authorList>
    </citation>
    <scope>NUCLEOTIDE SEQUENCE [LARGE SCALE GENOMIC DNA]</scope>
    <source>
        <strain evidence="3">LMG 26416</strain>
    </source>
</reference>
<evidence type="ECO:0000256" key="1">
    <source>
        <dbReference type="SAM" id="MobiDB-lite"/>
    </source>
</evidence>
<feature type="region of interest" description="Disordered" evidence="1">
    <location>
        <begin position="1"/>
        <end position="67"/>
    </location>
</feature>
<keyword evidence="3" id="KW-1185">Reference proteome</keyword>
<dbReference type="AlphaFoldDB" id="A0A1H7RZN4"/>
<dbReference type="STRING" id="416943.SAMN05445871_3551"/>
<sequence length="67" mass="7314">MNAKTDKPDQADKSARPDHPDEIVHPKPAHHNDDARSKMPERGDQSREQSPADQPGKKPGEGEPPVG</sequence>
<evidence type="ECO:0000313" key="2">
    <source>
        <dbReference type="EMBL" id="SEL65760.1"/>
    </source>
</evidence>
<dbReference type="EMBL" id="FOAJ01000011">
    <property type="protein sequence ID" value="SEL65760.1"/>
    <property type="molecule type" value="Genomic_DNA"/>
</dbReference>
<gene>
    <name evidence="2" type="ORF">SAMN05192542_11113</name>
</gene>
<protein>
    <submittedName>
        <fullName evidence="2">Uncharacterized protein</fullName>
    </submittedName>
</protein>
<organism evidence="2 3">
    <name type="scientific">Paraburkholderia caballeronis</name>
    <dbReference type="NCBI Taxonomy" id="416943"/>
    <lineage>
        <taxon>Bacteria</taxon>
        <taxon>Pseudomonadati</taxon>
        <taxon>Pseudomonadota</taxon>
        <taxon>Betaproteobacteria</taxon>
        <taxon>Burkholderiales</taxon>
        <taxon>Burkholderiaceae</taxon>
        <taxon>Paraburkholderia</taxon>
    </lineage>
</organism>
<dbReference type="RefSeq" id="WP_090547415.1">
    <property type="nucleotide sequence ID" value="NZ_FNSR01000002.1"/>
</dbReference>